<keyword evidence="2" id="KW-1185">Reference proteome</keyword>
<organism evidence="1 2">
    <name type="scientific">Lamprobacter modestohalophilus</name>
    <dbReference type="NCBI Taxonomy" id="1064514"/>
    <lineage>
        <taxon>Bacteria</taxon>
        <taxon>Pseudomonadati</taxon>
        <taxon>Pseudomonadota</taxon>
        <taxon>Gammaproteobacteria</taxon>
        <taxon>Chromatiales</taxon>
        <taxon>Chromatiaceae</taxon>
        <taxon>Lamprobacter</taxon>
    </lineage>
</organism>
<comment type="caution">
    <text evidence="1">The sequence shown here is derived from an EMBL/GenBank/DDBJ whole genome shotgun (WGS) entry which is preliminary data.</text>
</comment>
<accession>A0A9X0WC49</accession>
<gene>
    <name evidence="1" type="ORF">CKO42_20280</name>
</gene>
<dbReference type="Proteomes" id="UP001138768">
    <property type="component" value="Unassembled WGS sequence"/>
</dbReference>
<proteinExistence type="predicted"/>
<name>A0A9X0WC49_9GAMM</name>
<dbReference type="AlphaFoldDB" id="A0A9X0WC49"/>
<evidence type="ECO:0000313" key="2">
    <source>
        <dbReference type="Proteomes" id="UP001138768"/>
    </source>
</evidence>
<protein>
    <submittedName>
        <fullName evidence="1">Uncharacterized protein</fullName>
    </submittedName>
</protein>
<evidence type="ECO:0000313" key="1">
    <source>
        <dbReference type="EMBL" id="MBK1620724.1"/>
    </source>
</evidence>
<dbReference type="EMBL" id="NRRY01000047">
    <property type="protein sequence ID" value="MBK1620724.1"/>
    <property type="molecule type" value="Genomic_DNA"/>
</dbReference>
<reference evidence="1 2" key="1">
    <citation type="journal article" date="2020" name="Microorganisms">
        <title>Osmotic Adaptation and Compatible Solute Biosynthesis of Phototrophic Bacteria as Revealed from Genome Analyses.</title>
        <authorList>
            <person name="Imhoff J.F."/>
            <person name="Rahn T."/>
            <person name="Kunzel S."/>
            <person name="Keller A."/>
            <person name="Neulinger S.C."/>
        </authorList>
    </citation>
    <scope>NUCLEOTIDE SEQUENCE [LARGE SCALE GENOMIC DNA]</scope>
    <source>
        <strain evidence="1 2">DSM 25653</strain>
    </source>
</reference>
<sequence>MVVASRPEIVRHRPEAGRIQETDPKWLTASDHPQDFFSFIEKNDAIARDAVQHTLSMTDGRDSACRTRGRIVRAQRQS</sequence>